<reference evidence="3 4" key="1">
    <citation type="submission" date="2023-03" db="EMBL/GenBank/DDBJ databases">
        <title>Novosphingobium cyanobacteriorum sp. nov., isolated from a eutrophic reservoir during the Microcystis bloom period.</title>
        <authorList>
            <person name="Kang M."/>
            <person name="Le V."/>
            <person name="Ko S.-R."/>
            <person name="Lee S.-A."/>
            <person name="Ahn C.-Y."/>
        </authorList>
    </citation>
    <scope>NUCLEOTIDE SEQUENCE [LARGE SCALE GENOMIC DNA]</scope>
    <source>
        <strain evidence="3 4">HBC54</strain>
    </source>
</reference>
<feature type="region of interest" description="Disordered" evidence="1">
    <location>
        <begin position="405"/>
        <end position="480"/>
    </location>
</feature>
<feature type="compositionally biased region" description="Basic and acidic residues" evidence="1">
    <location>
        <begin position="470"/>
        <end position="479"/>
    </location>
</feature>
<keyword evidence="4" id="KW-1185">Reference proteome</keyword>
<proteinExistence type="predicted"/>
<dbReference type="EMBL" id="JAROCY010000003">
    <property type="protein sequence ID" value="MDF8332273.1"/>
    <property type="molecule type" value="Genomic_DNA"/>
</dbReference>
<organism evidence="3 4">
    <name type="scientific">Novosphingobium cyanobacteriorum</name>
    <dbReference type="NCBI Taxonomy" id="3024215"/>
    <lineage>
        <taxon>Bacteria</taxon>
        <taxon>Pseudomonadati</taxon>
        <taxon>Pseudomonadota</taxon>
        <taxon>Alphaproteobacteria</taxon>
        <taxon>Sphingomonadales</taxon>
        <taxon>Sphingomonadaceae</taxon>
        <taxon>Novosphingobium</taxon>
    </lineage>
</organism>
<feature type="chain" id="PRO_5045527915" evidence="2">
    <location>
        <begin position="24"/>
        <end position="593"/>
    </location>
</feature>
<evidence type="ECO:0000313" key="4">
    <source>
        <dbReference type="Proteomes" id="UP001222770"/>
    </source>
</evidence>
<evidence type="ECO:0000256" key="2">
    <source>
        <dbReference type="SAM" id="SignalP"/>
    </source>
</evidence>
<evidence type="ECO:0000256" key="1">
    <source>
        <dbReference type="SAM" id="MobiDB-lite"/>
    </source>
</evidence>
<feature type="region of interest" description="Disordered" evidence="1">
    <location>
        <begin position="213"/>
        <end position="240"/>
    </location>
</feature>
<dbReference type="Proteomes" id="UP001222770">
    <property type="component" value="Unassembled WGS sequence"/>
</dbReference>
<comment type="caution">
    <text evidence="3">The sequence shown here is derived from an EMBL/GenBank/DDBJ whole genome shotgun (WGS) entry which is preliminary data.</text>
</comment>
<protein>
    <submittedName>
        <fullName evidence="3">Uncharacterized protein</fullName>
    </submittedName>
</protein>
<feature type="compositionally biased region" description="Polar residues" evidence="1">
    <location>
        <begin position="213"/>
        <end position="222"/>
    </location>
</feature>
<dbReference type="RefSeq" id="WP_277275439.1">
    <property type="nucleotide sequence ID" value="NZ_JAROCY010000003.1"/>
</dbReference>
<accession>A0ABT6CFL2</accession>
<feature type="compositionally biased region" description="Basic and acidic residues" evidence="1">
    <location>
        <begin position="421"/>
        <end position="444"/>
    </location>
</feature>
<feature type="signal peptide" evidence="2">
    <location>
        <begin position="1"/>
        <end position="23"/>
    </location>
</feature>
<sequence length="593" mass="65296">MKARLAGLVGSVAAIAAGGSATAADSVPVDIFVEKEDLEEVLKFKNIPEYFKTFKLSDPKRSSDSIKFAEKITLIKKACARSDAECSQMFERYYRENKEHSRKAGILGFGAQAFWGTGQELHYTEIEIPFNRVFTSQEAKDATLLSAYKSREPGELIEYQVGYGYSIAARQTAANMDTSGMLKSSPIQITGSAGGTRFWAMLIGLAPDRLSTLAPTSDSATKSPAPPQDTDQTTDKAPAEVPNAAEGVTSALANDVHEINGLSTGCKSEDDLDAPSELLCTLDMQPTVTQVYFRDASTRLANAMEKMRRDIRKPKVGRAENAKFKSRICPQVIDFRWKHEEGGRRDITQPTLSILADAWAINKSLAEICLNQRPNAKIVYRDGTATEQWEDSLANSERPYTVNAADQLNGNSANPSRKRQSAQDRAADSNKLEAEALRDRHAAPSKEATQDEGTPRSGKRPHPNSTIKFGDGEASDKRNSITQEYQRTSQYLWLSGRTNPIFKTPSVDHSFSVRMEDLHRNAKLPSILAFIVTFEEEDISQQLRVRLTCANGTADVVGAANPVANALAYTELISNARMAVDGTQDKCRYHNFE</sequence>
<keyword evidence="2" id="KW-0732">Signal</keyword>
<name>A0ABT6CFL2_9SPHN</name>
<evidence type="ECO:0000313" key="3">
    <source>
        <dbReference type="EMBL" id="MDF8332273.1"/>
    </source>
</evidence>
<gene>
    <name evidence="3" type="ORF">POM99_03595</name>
</gene>
<feature type="compositionally biased region" description="Polar residues" evidence="1">
    <location>
        <begin position="405"/>
        <end position="415"/>
    </location>
</feature>